<dbReference type="PANTHER" id="PTHR11705:SF143">
    <property type="entry name" value="SLL0236 PROTEIN"/>
    <property type="match status" value="1"/>
</dbReference>
<dbReference type="InterPro" id="IPR000834">
    <property type="entry name" value="Peptidase_M14"/>
</dbReference>
<evidence type="ECO:0000256" key="3">
    <source>
        <dbReference type="ARBA" id="ARBA00022670"/>
    </source>
</evidence>
<dbReference type="Proteomes" id="UP000637578">
    <property type="component" value="Unassembled WGS sequence"/>
</dbReference>
<feature type="domain" description="Peptidase M14" evidence="10">
    <location>
        <begin position="129"/>
        <end position="469"/>
    </location>
</feature>
<evidence type="ECO:0000256" key="6">
    <source>
        <dbReference type="ARBA" id="ARBA00023049"/>
    </source>
</evidence>
<dbReference type="SMART" id="SM00631">
    <property type="entry name" value="Zn_pept"/>
    <property type="match status" value="1"/>
</dbReference>
<dbReference type="PANTHER" id="PTHR11705">
    <property type="entry name" value="PROTEASE FAMILY M14 CARBOXYPEPTIDASE A,B"/>
    <property type="match status" value="1"/>
</dbReference>
<feature type="chain" id="PRO_5035147418" description="Peptidase M14 domain-containing protein" evidence="9">
    <location>
        <begin position="29"/>
        <end position="590"/>
    </location>
</feature>
<organism evidence="11 12">
    <name type="scientific">Longimycelium tulufanense</name>
    <dbReference type="NCBI Taxonomy" id="907463"/>
    <lineage>
        <taxon>Bacteria</taxon>
        <taxon>Bacillati</taxon>
        <taxon>Actinomycetota</taxon>
        <taxon>Actinomycetes</taxon>
        <taxon>Pseudonocardiales</taxon>
        <taxon>Pseudonocardiaceae</taxon>
        <taxon>Longimycelium</taxon>
    </lineage>
</organism>
<comment type="cofactor">
    <cofactor evidence="1">
        <name>Zn(2+)</name>
        <dbReference type="ChEBI" id="CHEBI:29105"/>
    </cofactor>
</comment>
<feature type="signal peptide" evidence="9">
    <location>
        <begin position="1"/>
        <end position="28"/>
    </location>
</feature>
<sequence>MRKRPTFTRMAVACAAVAMLATTGQASAEPATTASPGSSPPELIHVTGTDEDPVTLATRLAERGFDVVGREGAEVVVLGTDRTRVELGREGARTVRSRPVPRAAGTNERGRYPLPRRLSGREYPTYYGGYRTVEAYHRFVADVAQRYPDLTRRVEYGDSWKRSRDLGAGNDLEALCITATAPLGCRTRPESAKPRLLVMAQIHAREVTTSEMAWRLVSHLLDGYRTDPEVTAVLQGTEVWVVPQVNPDGIETVQEGLASGDVSITSKAWQRKNLNDTNSAEPCSGPWQRSQEGIDLNRNWDSHWNQTGVSREPCSLVYNGPEAASEPEVSSLAGLFERLFPDQRGPGEDDAAPPTTRGAMITIHTYGNLVLFPWGTSKDTKAPNDAGLRSMAFRMGHFNGYEAGQPPEVLYQLSGSTDDWAYDKLGIPGFTYEIGSGSGDCGGFHPAYRCQDAFWELNRPALMYAAKVARQPYTMAQGPTVSDVVVQRSHGQWAAVTAEADDDAYGKEGVARPAAQKVVEAEVYVGRAPWEGGRAQRIDVRGDGSTVDIGGVFNTVGDIGWHRLIYVRAKDADGNWGPVTTAWLPPRVTD</sequence>
<keyword evidence="12" id="KW-1185">Reference proteome</keyword>
<keyword evidence="9" id="KW-0732">Signal</keyword>
<evidence type="ECO:0000259" key="10">
    <source>
        <dbReference type="PROSITE" id="PS52035"/>
    </source>
</evidence>
<dbReference type="EMBL" id="BMMK01000033">
    <property type="protein sequence ID" value="GGM75217.1"/>
    <property type="molecule type" value="Genomic_DNA"/>
</dbReference>
<dbReference type="GO" id="GO:0005615">
    <property type="term" value="C:extracellular space"/>
    <property type="evidence" value="ECO:0007669"/>
    <property type="project" value="TreeGrafter"/>
</dbReference>
<evidence type="ECO:0000256" key="8">
    <source>
        <dbReference type="SAM" id="MobiDB-lite"/>
    </source>
</evidence>
<evidence type="ECO:0000313" key="11">
    <source>
        <dbReference type="EMBL" id="GGM75217.1"/>
    </source>
</evidence>
<dbReference type="SUPFAM" id="SSF53187">
    <property type="entry name" value="Zn-dependent exopeptidases"/>
    <property type="match status" value="1"/>
</dbReference>
<feature type="region of interest" description="Disordered" evidence="8">
    <location>
        <begin position="91"/>
        <end position="116"/>
    </location>
</feature>
<dbReference type="Gene3D" id="3.40.630.10">
    <property type="entry name" value="Zn peptidases"/>
    <property type="match status" value="1"/>
</dbReference>
<keyword evidence="5" id="KW-0862">Zinc</keyword>
<evidence type="ECO:0000256" key="1">
    <source>
        <dbReference type="ARBA" id="ARBA00001947"/>
    </source>
</evidence>
<proteinExistence type="inferred from homology"/>
<dbReference type="RefSeq" id="WP_189061081.1">
    <property type="nucleotide sequence ID" value="NZ_BMMK01000033.1"/>
</dbReference>
<dbReference type="GO" id="GO:0006508">
    <property type="term" value="P:proteolysis"/>
    <property type="evidence" value="ECO:0007669"/>
    <property type="project" value="UniProtKB-KW"/>
</dbReference>
<evidence type="ECO:0000256" key="2">
    <source>
        <dbReference type="ARBA" id="ARBA00005988"/>
    </source>
</evidence>
<gene>
    <name evidence="11" type="ORF">GCM10012275_52390</name>
</gene>
<dbReference type="PRINTS" id="PR00765">
    <property type="entry name" value="CRBOXYPTASEA"/>
</dbReference>
<keyword evidence="6" id="KW-0482">Metalloprotease</keyword>
<evidence type="ECO:0000256" key="5">
    <source>
        <dbReference type="ARBA" id="ARBA00022833"/>
    </source>
</evidence>
<comment type="caution">
    <text evidence="11">The sequence shown here is derived from an EMBL/GenBank/DDBJ whole genome shotgun (WGS) entry which is preliminary data.</text>
</comment>
<protein>
    <recommendedName>
        <fullName evidence="10">Peptidase M14 domain-containing protein</fullName>
    </recommendedName>
</protein>
<dbReference type="GO" id="GO:0004181">
    <property type="term" value="F:metallocarboxypeptidase activity"/>
    <property type="evidence" value="ECO:0007669"/>
    <property type="project" value="InterPro"/>
</dbReference>
<dbReference type="AlphaFoldDB" id="A0A8J3CCU2"/>
<accession>A0A8J3CCU2</accession>
<comment type="similarity">
    <text evidence="2 7">Belongs to the peptidase M14 family.</text>
</comment>
<feature type="active site" description="Proton donor/acceptor" evidence="7">
    <location>
        <position position="433"/>
    </location>
</feature>
<reference evidence="11" key="1">
    <citation type="journal article" date="2014" name="Int. J. Syst. Evol. Microbiol.">
        <title>Complete genome sequence of Corynebacterium casei LMG S-19264T (=DSM 44701T), isolated from a smear-ripened cheese.</title>
        <authorList>
            <consortium name="US DOE Joint Genome Institute (JGI-PGF)"/>
            <person name="Walter F."/>
            <person name="Albersmeier A."/>
            <person name="Kalinowski J."/>
            <person name="Ruckert C."/>
        </authorList>
    </citation>
    <scope>NUCLEOTIDE SEQUENCE</scope>
    <source>
        <strain evidence="11">CGMCC 4.5737</strain>
    </source>
</reference>
<evidence type="ECO:0000256" key="9">
    <source>
        <dbReference type="SAM" id="SignalP"/>
    </source>
</evidence>
<dbReference type="PROSITE" id="PS52035">
    <property type="entry name" value="PEPTIDASE_M14"/>
    <property type="match status" value="1"/>
</dbReference>
<evidence type="ECO:0000313" key="12">
    <source>
        <dbReference type="Proteomes" id="UP000637578"/>
    </source>
</evidence>
<reference evidence="11" key="2">
    <citation type="submission" date="2020-09" db="EMBL/GenBank/DDBJ databases">
        <authorList>
            <person name="Sun Q."/>
            <person name="Zhou Y."/>
        </authorList>
    </citation>
    <scope>NUCLEOTIDE SEQUENCE</scope>
    <source>
        <strain evidence="11">CGMCC 4.5737</strain>
    </source>
</reference>
<name>A0A8J3CCU2_9PSEU</name>
<dbReference type="Pfam" id="PF00246">
    <property type="entry name" value="Peptidase_M14"/>
    <property type="match status" value="1"/>
</dbReference>
<evidence type="ECO:0000256" key="7">
    <source>
        <dbReference type="PROSITE-ProRule" id="PRU01379"/>
    </source>
</evidence>
<evidence type="ECO:0000256" key="4">
    <source>
        <dbReference type="ARBA" id="ARBA00022801"/>
    </source>
</evidence>
<dbReference type="GO" id="GO:0008270">
    <property type="term" value="F:zinc ion binding"/>
    <property type="evidence" value="ECO:0007669"/>
    <property type="project" value="InterPro"/>
</dbReference>
<keyword evidence="3" id="KW-0645">Protease</keyword>
<keyword evidence="4" id="KW-0378">Hydrolase</keyword>